<accession>A0AAV0BCK8</accession>
<gene>
    <name evidence="1" type="ORF">PPACK8108_LOCUS18748</name>
</gene>
<comment type="caution">
    <text evidence="1">The sequence shown here is derived from an EMBL/GenBank/DDBJ whole genome shotgun (WGS) entry which is preliminary data.</text>
</comment>
<dbReference type="Proteomes" id="UP001153365">
    <property type="component" value="Unassembled WGS sequence"/>
</dbReference>
<evidence type="ECO:0000313" key="1">
    <source>
        <dbReference type="EMBL" id="CAH7684531.1"/>
    </source>
</evidence>
<proteinExistence type="predicted"/>
<keyword evidence="2" id="KW-1185">Reference proteome</keyword>
<sequence>MERILRVKLGIVFNCNAEGRGAEVVKLFKRIVDNKQLDEMYDLDWSNSIKDSRYNWESSDLEKIELILMLMYPQPIFHS</sequence>
<dbReference type="EMBL" id="CALTRL010005469">
    <property type="protein sequence ID" value="CAH7684531.1"/>
    <property type="molecule type" value="Genomic_DNA"/>
</dbReference>
<name>A0AAV0BCK8_PHAPC</name>
<reference evidence="1" key="1">
    <citation type="submission" date="2022-06" db="EMBL/GenBank/DDBJ databases">
        <authorList>
            <consortium name="SYNGENTA / RWTH Aachen University"/>
        </authorList>
    </citation>
    <scope>NUCLEOTIDE SEQUENCE</scope>
</reference>
<dbReference type="AlphaFoldDB" id="A0AAV0BCK8"/>
<organism evidence="1 2">
    <name type="scientific">Phakopsora pachyrhizi</name>
    <name type="common">Asian soybean rust disease fungus</name>
    <dbReference type="NCBI Taxonomy" id="170000"/>
    <lineage>
        <taxon>Eukaryota</taxon>
        <taxon>Fungi</taxon>
        <taxon>Dikarya</taxon>
        <taxon>Basidiomycota</taxon>
        <taxon>Pucciniomycotina</taxon>
        <taxon>Pucciniomycetes</taxon>
        <taxon>Pucciniales</taxon>
        <taxon>Phakopsoraceae</taxon>
        <taxon>Phakopsora</taxon>
    </lineage>
</organism>
<evidence type="ECO:0000313" key="2">
    <source>
        <dbReference type="Proteomes" id="UP001153365"/>
    </source>
</evidence>
<protein>
    <submittedName>
        <fullName evidence="1">Uncharacterized protein</fullName>
    </submittedName>
</protein>